<sequence>MSDILFYTYTYMYTEKWRETGIQTEWLMSGTG</sequence>
<keyword evidence="2" id="KW-1185">Reference proteome</keyword>
<accession>A0A5B7FWM3</accession>
<dbReference type="Proteomes" id="UP000324222">
    <property type="component" value="Unassembled WGS sequence"/>
</dbReference>
<name>A0A5B7FWM3_PORTR</name>
<evidence type="ECO:0000313" key="2">
    <source>
        <dbReference type="Proteomes" id="UP000324222"/>
    </source>
</evidence>
<organism evidence="1 2">
    <name type="scientific">Portunus trituberculatus</name>
    <name type="common">Swimming crab</name>
    <name type="synonym">Neptunus trituberculatus</name>
    <dbReference type="NCBI Taxonomy" id="210409"/>
    <lineage>
        <taxon>Eukaryota</taxon>
        <taxon>Metazoa</taxon>
        <taxon>Ecdysozoa</taxon>
        <taxon>Arthropoda</taxon>
        <taxon>Crustacea</taxon>
        <taxon>Multicrustacea</taxon>
        <taxon>Malacostraca</taxon>
        <taxon>Eumalacostraca</taxon>
        <taxon>Eucarida</taxon>
        <taxon>Decapoda</taxon>
        <taxon>Pleocyemata</taxon>
        <taxon>Brachyura</taxon>
        <taxon>Eubrachyura</taxon>
        <taxon>Portunoidea</taxon>
        <taxon>Portunidae</taxon>
        <taxon>Portuninae</taxon>
        <taxon>Portunus</taxon>
    </lineage>
</organism>
<gene>
    <name evidence="1" type="ORF">E2C01_043407</name>
</gene>
<dbReference type="EMBL" id="VSRR010008976">
    <property type="protein sequence ID" value="MPC49599.1"/>
    <property type="molecule type" value="Genomic_DNA"/>
</dbReference>
<dbReference type="AlphaFoldDB" id="A0A5B7FWM3"/>
<proteinExistence type="predicted"/>
<evidence type="ECO:0000313" key="1">
    <source>
        <dbReference type="EMBL" id="MPC49599.1"/>
    </source>
</evidence>
<protein>
    <submittedName>
        <fullName evidence="1">Uncharacterized protein</fullName>
    </submittedName>
</protein>
<reference evidence="1 2" key="1">
    <citation type="submission" date="2019-05" db="EMBL/GenBank/DDBJ databases">
        <title>Another draft genome of Portunus trituberculatus and its Hox gene families provides insights of decapod evolution.</title>
        <authorList>
            <person name="Jeong J.-H."/>
            <person name="Song I."/>
            <person name="Kim S."/>
            <person name="Choi T."/>
            <person name="Kim D."/>
            <person name="Ryu S."/>
            <person name="Kim W."/>
        </authorList>
    </citation>
    <scope>NUCLEOTIDE SEQUENCE [LARGE SCALE GENOMIC DNA]</scope>
    <source>
        <tissue evidence="1">Muscle</tissue>
    </source>
</reference>
<comment type="caution">
    <text evidence="1">The sequence shown here is derived from an EMBL/GenBank/DDBJ whole genome shotgun (WGS) entry which is preliminary data.</text>
</comment>